<evidence type="ECO:0000313" key="6">
    <source>
        <dbReference type="EMBL" id="QCD89923.1"/>
    </source>
</evidence>
<dbReference type="InterPro" id="IPR057032">
    <property type="entry name" value="MBTPS1_4th"/>
</dbReference>
<keyword evidence="4" id="KW-0720">Serine protease</keyword>
<dbReference type="PROSITE" id="PS00138">
    <property type="entry name" value="SUBTILASE_SER"/>
    <property type="match status" value="1"/>
</dbReference>
<dbReference type="SUPFAM" id="SSF52743">
    <property type="entry name" value="Subtilisin-like"/>
    <property type="match status" value="1"/>
</dbReference>
<keyword evidence="2 6" id="KW-0645">Protease</keyword>
<dbReference type="PANTHER" id="PTHR43806">
    <property type="entry name" value="PEPTIDASE S8"/>
    <property type="match status" value="1"/>
</dbReference>
<keyword evidence="7" id="KW-1185">Reference proteome</keyword>
<evidence type="ECO:0000313" key="7">
    <source>
        <dbReference type="Proteomes" id="UP000501690"/>
    </source>
</evidence>
<proteinExistence type="inferred from homology"/>
<dbReference type="InterPro" id="IPR036852">
    <property type="entry name" value="Peptidase_S8/S53_dom_sf"/>
</dbReference>
<accession>A0A4D6LN52</accession>
<dbReference type="GO" id="GO:0005794">
    <property type="term" value="C:Golgi apparatus"/>
    <property type="evidence" value="ECO:0007669"/>
    <property type="project" value="TreeGrafter"/>
</dbReference>
<dbReference type="GO" id="GO:0006508">
    <property type="term" value="P:proteolysis"/>
    <property type="evidence" value="ECO:0007669"/>
    <property type="project" value="UniProtKB-KW"/>
</dbReference>
<dbReference type="GO" id="GO:0004252">
    <property type="term" value="F:serine-type endopeptidase activity"/>
    <property type="evidence" value="ECO:0007669"/>
    <property type="project" value="InterPro"/>
</dbReference>
<evidence type="ECO:0000256" key="2">
    <source>
        <dbReference type="ARBA" id="ARBA00022670"/>
    </source>
</evidence>
<evidence type="ECO:0000259" key="5">
    <source>
        <dbReference type="Pfam" id="PF23090"/>
    </source>
</evidence>
<dbReference type="Pfam" id="PF23090">
    <property type="entry name" value="MBTPS1_4th"/>
    <property type="match status" value="2"/>
</dbReference>
<feature type="domain" description="MBTPS1 fourth" evidence="5">
    <location>
        <begin position="234"/>
        <end position="326"/>
    </location>
</feature>
<dbReference type="Proteomes" id="UP000501690">
    <property type="component" value="Linkage Group LG4"/>
</dbReference>
<evidence type="ECO:0000256" key="3">
    <source>
        <dbReference type="ARBA" id="ARBA00022801"/>
    </source>
</evidence>
<keyword evidence="3" id="KW-0378">Hydrolase</keyword>
<dbReference type="InterPro" id="IPR050131">
    <property type="entry name" value="Peptidase_S8_subtilisin-like"/>
</dbReference>
<dbReference type="Gene3D" id="3.40.50.200">
    <property type="entry name" value="Peptidase S8/S53 domain"/>
    <property type="match status" value="2"/>
</dbReference>
<sequence>MSFCEAEEDEESVSNHSSSIKWARELMMQRSQVTSMFGTVSLWAKGYNGAKVKIAIFETGIQADHPYFRNIKERTNWIDEDNLSDNNGHGIFVVRVDSGNGWKDFEKIAFNLFQVTYTWFLDAFNYAIATNMDELNLSFGGYDYLDLPFVEQSDTITYGRGIMGTKITVGCKRLSGTSVASPIAVGVVSLLVSVIPEHDRKSILNPTSMKKALVEGAAKLPRPNIYEQDADKADIYIPRDALDIRNDILDWHGNHLHINFHIMFNILRDAGYYIETLGLVDLEDEYFIEGIEKLRDDVVNTRLGLVVFVEWYNIDSMVKMRFFDDKQGADKILNGDFSLLGEQNRYASRTNLVRFSMGGYGYVHNFPLDSSESGVKQADSPILGLMAMGEGRIVVHGDSNCLDDSSHMINYFSLLRKILDFTSEDVRDPTLFSNSINQDSPLYEDDNRLPSHITDVNFSAYSTIVGKEFICETVTRFEISGTKGYNLQVRGRTIDEV</sequence>
<reference evidence="6 7" key="1">
    <citation type="submission" date="2019-04" db="EMBL/GenBank/DDBJ databases">
        <title>An improved genome assembly and genetic linkage map for asparagus bean, Vigna unguiculata ssp. sesquipedialis.</title>
        <authorList>
            <person name="Xia Q."/>
            <person name="Zhang R."/>
            <person name="Dong Y."/>
        </authorList>
    </citation>
    <scope>NUCLEOTIDE SEQUENCE [LARGE SCALE GENOMIC DNA]</scope>
    <source>
        <tissue evidence="6">Leaf</tissue>
    </source>
</reference>
<name>A0A4D6LN52_VIGUN</name>
<feature type="domain" description="MBTPS1 fourth" evidence="5">
    <location>
        <begin position="329"/>
        <end position="436"/>
    </location>
</feature>
<dbReference type="PANTHER" id="PTHR43806:SF7">
    <property type="entry name" value="MEMBRANE-BOUND TRANSCRIPTION FACTOR SITE-1 PROTEASE"/>
    <property type="match status" value="1"/>
</dbReference>
<evidence type="ECO:0000256" key="1">
    <source>
        <dbReference type="ARBA" id="ARBA00011073"/>
    </source>
</evidence>
<evidence type="ECO:0000256" key="4">
    <source>
        <dbReference type="ARBA" id="ARBA00022825"/>
    </source>
</evidence>
<protein>
    <submittedName>
        <fullName evidence="6">Membrane-bound transcription factor site-1 protease</fullName>
    </submittedName>
</protein>
<dbReference type="AlphaFoldDB" id="A0A4D6LN52"/>
<gene>
    <name evidence="6" type="ORF">DEO72_LG4g875</name>
</gene>
<organism evidence="6 7">
    <name type="scientific">Vigna unguiculata</name>
    <name type="common">Cowpea</name>
    <dbReference type="NCBI Taxonomy" id="3917"/>
    <lineage>
        <taxon>Eukaryota</taxon>
        <taxon>Viridiplantae</taxon>
        <taxon>Streptophyta</taxon>
        <taxon>Embryophyta</taxon>
        <taxon>Tracheophyta</taxon>
        <taxon>Spermatophyta</taxon>
        <taxon>Magnoliopsida</taxon>
        <taxon>eudicotyledons</taxon>
        <taxon>Gunneridae</taxon>
        <taxon>Pentapetalae</taxon>
        <taxon>rosids</taxon>
        <taxon>fabids</taxon>
        <taxon>Fabales</taxon>
        <taxon>Fabaceae</taxon>
        <taxon>Papilionoideae</taxon>
        <taxon>50 kb inversion clade</taxon>
        <taxon>NPAAA clade</taxon>
        <taxon>indigoferoid/millettioid clade</taxon>
        <taxon>Phaseoleae</taxon>
        <taxon>Vigna</taxon>
    </lineage>
</organism>
<dbReference type="EMBL" id="CP039348">
    <property type="protein sequence ID" value="QCD89923.1"/>
    <property type="molecule type" value="Genomic_DNA"/>
</dbReference>
<dbReference type="InterPro" id="IPR023828">
    <property type="entry name" value="Peptidase_S8_Ser-AS"/>
</dbReference>
<comment type="similarity">
    <text evidence="1">Belongs to the peptidase S8 family.</text>
</comment>